<dbReference type="SUPFAM" id="SSF50965">
    <property type="entry name" value="Galactose oxidase, central domain"/>
    <property type="match status" value="2"/>
</dbReference>
<sequence>ALSDPSPSEEVFRRNGPRAVILGKYLYIDGGYVSGPAAPKCCTTTKDTFAIDISKSWDPKDAKFLKLASETRKKGVYRSGFVADENKQAIYLWGGRRDIKPLDRQLWKLVPDGNGNGTWSSEITTGIAGLVSTESSAHTVAQGLGFWFGGGINELTERTSNAAAIGTSVSGYVTYNFTAKTWTNHTDVPDAIKSPWAATATYIPDVGPNGVIVLIGGLSSTNSPLAIDFGTIYLMDPVTMVWYNQKASGHLPARRMDHCAVGVQGDNNTYEIFMYGGARDASDEAGKDTPFGDVWVLSLPGFVWHQADGAGINPRTHHACVRAGNRQMLSIGGVNTTGSDGMSTKDSLPQGLGIFDMTRMEWKETYNADAEPYATPEIIKKWYADG</sequence>
<dbReference type="Gene3D" id="2.120.10.80">
    <property type="entry name" value="Kelch-type beta propeller"/>
    <property type="match status" value="2"/>
</dbReference>
<reference evidence="3" key="1">
    <citation type="submission" date="2021-10" db="EMBL/GenBank/DDBJ databases">
        <authorList>
            <person name="Piombo E."/>
        </authorList>
    </citation>
    <scope>NUCLEOTIDE SEQUENCE</scope>
</reference>
<evidence type="ECO:0000313" key="4">
    <source>
        <dbReference type="Proteomes" id="UP000775872"/>
    </source>
</evidence>
<evidence type="ECO:0000256" key="1">
    <source>
        <dbReference type="ARBA" id="ARBA00022737"/>
    </source>
</evidence>
<keyword evidence="2" id="KW-0408">Iron</keyword>
<dbReference type="PANTHER" id="PTHR47435">
    <property type="entry name" value="KELCH REPEAT PROTEIN (AFU_ORTHOLOGUE AFUA_5G12780)"/>
    <property type="match status" value="1"/>
</dbReference>
<dbReference type="Proteomes" id="UP000775872">
    <property type="component" value="Unassembled WGS sequence"/>
</dbReference>
<name>A0A9N9Z800_9HYPO</name>
<keyword evidence="4" id="KW-1185">Reference proteome</keyword>
<keyword evidence="1" id="KW-0677">Repeat</keyword>
<comment type="caution">
    <text evidence="3">The sequence shown here is derived from an EMBL/GenBank/DDBJ whole genome shotgun (WGS) entry which is preliminary data.</text>
</comment>
<protein>
    <recommendedName>
        <fullName evidence="5">Galactose oxidase</fullName>
    </recommendedName>
</protein>
<evidence type="ECO:0000313" key="3">
    <source>
        <dbReference type="EMBL" id="CAH0051150.1"/>
    </source>
</evidence>
<dbReference type="OrthoDB" id="540004at2759"/>
<dbReference type="Pfam" id="PF24681">
    <property type="entry name" value="Kelch_KLHDC2_KLHL20_DRC7"/>
    <property type="match status" value="1"/>
</dbReference>
<dbReference type="AlphaFoldDB" id="A0A9N9Z800"/>
<evidence type="ECO:0008006" key="5">
    <source>
        <dbReference type="Google" id="ProtNLM"/>
    </source>
</evidence>
<accession>A0A9N9Z800</accession>
<organism evidence="3 4">
    <name type="scientific">Clonostachys solani</name>
    <dbReference type="NCBI Taxonomy" id="160281"/>
    <lineage>
        <taxon>Eukaryota</taxon>
        <taxon>Fungi</taxon>
        <taxon>Dikarya</taxon>
        <taxon>Ascomycota</taxon>
        <taxon>Pezizomycotina</taxon>
        <taxon>Sordariomycetes</taxon>
        <taxon>Hypocreomycetidae</taxon>
        <taxon>Hypocreales</taxon>
        <taxon>Bionectriaceae</taxon>
        <taxon>Clonostachys</taxon>
    </lineage>
</organism>
<feature type="non-terminal residue" evidence="3">
    <location>
        <position position="1"/>
    </location>
</feature>
<dbReference type="EMBL" id="CABFOC020000039">
    <property type="protein sequence ID" value="CAH0051150.1"/>
    <property type="molecule type" value="Genomic_DNA"/>
</dbReference>
<dbReference type="GO" id="GO:0019760">
    <property type="term" value="P:glucosinolate metabolic process"/>
    <property type="evidence" value="ECO:0007669"/>
    <property type="project" value="UniProtKB-ARBA"/>
</dbReference>
<evidence type="ECO:0000256" key="2">
    <source>
        <dbReference type="ARBA" id="ARBA00023004"/>
    </source>
</evidence>
<dbReference type="InterPro" id="IPR011043">
    <property type="entry name" value="Gal_Oxase/kelch_b-propeller"/>
</dbReference>
<gene>
    <name evidence="3" type="ORF">CSOL1703_00016047</name>
</gene>
<proteinExistence type="predicted"/>
<dbReference type="PANTHER" id="PTHR47435:SF4">
    <property type="entry name" value="KELCH REPEAT PROTEIN (AFU_ORTHOLOGUE AFUA_5G12780)"/>
    <property type="match status" value="1"/>
</dbReference>
<dbReference type="InterPro" id="IPR015915">
    <property type="entry name" value="Kelch-typ_b-propeller"/>
</dbReference>